<dbReference type="PANTHER" id="PTHR47481">
    <property type="match status" value="1"/>
</dbReference>
<dbReference type="PANTHER" id="PTHR47481:SF22">
    <property type="entry name" value="RETROTRANSPOSON GAG DOMAIN-CONTAINING PROTEIN"/>
    <property type="match status" value="1"/>
</dbReference>
<comment type="caution">
    <text evidence="1">The sequence shown here is derived from an EMBL/GenBank/DDBJ whole genome shotgun (WGS) entry which is preliminary data.</text>
</comment>
<dbReference type="AlphaFoldDB" id="A0A200QG36"/>
<gene>
    <name evidence="1" type="ORF">BVC80_4703g1</name>
</gene>
<dbReference type="EMBL" id="MVGT01002124">
    <property type="protein sequence ID" value="OVA09337.1"/>
    <property type="molecule type" value="Genomic_DNA"/>
</dbReference>
<evidence type="ECO:0000313" key="1">
    <source>
        <dbReference type="EMBL" id="OVA09337.1"/>
    </source>
</evidence>
<proteinExistence type="predicted"/>
<evidence type="ECO:0000313" key="2">
    <source>
        <dbReference type="Proteomes" id="UP000195402"/>
    </source>
</evidence>
<evidence type="ECO:0008006" key="3">
    <source>
        <dbReference type="Google" id="ProtNLM"/>
    </source>
</evidence>
<accession>A0A200QG36</accession>
<dbReference type="InParanoid" id="A0A200QG36"/>
<reference evidence="1 2" key="1">
    <citation type="journal article" date="2017" name="Mol. Plant">
        <title>The Genome of Medicinal Plant Macleaya cordata Provides New Insights into Benzylisoquinoline Alkaloids Metabolism.</title>
        <authorList>
            <person name="Liu X."/>
            <person name="Liu Y."/>
            <person name="Huang P."/>
            <person name="Ma Y."/>
            <person name="Qing Z."/>
            <person name="Tang Q."/>
            <person name="Cao H."/>
            <person name="Cheng P."/>
            <person name="Zheng Y."/>
            <person name="Yuan Z."/>
            <person name="Zhou Y."/>
            <person name="Liu J."/>
            <person name="Tang Z."/>
            <person name="Zhuo Y."/>
            <person name="Zhang Y."/>
            <person name="Yu L."/>
            <person name="Huang J."/>
            <person name="Yang P."/>
            <person name="Peng Q."/>
            <person name="Zhang J."/>
            <person name="Jiang W."/>
            <person name="Zhang Z."/>
            <person name="Lin K."/>
            <person name="Ro D.K."/>
            <person name="Chen X."/>
            <person name="Xiong X."/>
            <person name="Shang Y."/>
            <person name="Huang S."/>
            <person name="Zeng J."/>
        </authorList>
    </citation>
    <scope>NUCLEOTIDE SEQUENCE [LARGE SCALE GENOMIC DNA]</scope>
    <source>
        <strain evidence="2">cv. BLH2017</strain>
        <tissue evidence="1">Root</tissue>
    </source>
</reference>
<dbReference type="Proteomes" id="UP000195402">
    <property type="component" value="Unassembled WGS sequence"/>
</dbReference>
<keyword evidence="2" id="KW-1185">Reference proteome</keyword>
<name>A0A200QG36_MACCD</name>
<protein>
    <recommendedName>
        <fullName evidence="3">Retrotransposon Copia-like N-terminal domain-containing protein</fullName>
    </recommendedName>
</protein>
<dbReference type="OrthoDB" id="1845088at2759"/>
<sequence length="209" mass="22338">MVSRPSTILDVSALMAESATGSVTPPASTSHSPSSTPAHPTSINHIVSVKLDTSNYLLWLAQFKPLLKGYNLVGYVDGTFPCPPRYLGSDDTTVNLACLAWEQQDQVLLGWLVSSLSDPVLARMVGHDSSRDVWLALEEQFVSRNRAPLADSLSAAGQVLTDANVQAAILQGLEPAYDVVVTTLTGPASADLSMDDFYTLSDWGCIDTP</sequence>
<organism evidence="1 2">
    <name type="scientific">Macleaya cordata</name>
    <name type="common">Five-seeded plume-poppy</name>
    <name type="synonym">Bocconia cordata</name>
    <dbReference type="NCBI Taxonomy" id="56857"/>
    <lineage>
        <taxon>Eukaryota</taxon>
        <taxon>Viridiplantae</taxon>
        <taxon>Streptophyta</taxon>
        <taxon>Embryophyta</taxon>
        <taxon>Tracheophyta</taxon>
        <taxon>Spermatophyta</taxon>
        <taxon>Magnoliopsida</taxon>
        <taxon>Ranunculales</taxon>
        <taxon>Papaveraceae</taxon>
        <taxon>Papaveroideae</taxon>
        <taxon>Macleaya</taxon>
    </lineage>
</organism>